<evidence type="ECO:0000313" key="3">
    <source>
        <dbReference type="Proteomes" id="UP001498421"/>
    </source>
</evidence>
<feature type="compositionally biased region" description="Low complexity" evidence="1">
    <location>
        <begin position="47"/>
        <end position="58"/>
    </location>
</feature>
<evidence type="ECO:0000313" key="2">
    <source>
        <dbReference type="EMBL" id="KAK7414763.1"/>
    </source>
</evidence>
<feature type="region of interest" description="Disordered" evidence="1">
    <location>
        <begin position="1"/>
        <end position="58"/>
    </location>
</feature>
<feature type="compositionally biased region" description="Acidic residues" evidence="1">
    <location>
        <begin position="533"/>
        <end position="544"/>
    </location>
</feature>
<accession>A0ABR1H116</accession>
<proteinExistence type="predicted"/>
<evidence type="ECO:0008006" key="4">
    <source>
        <dbReference type="Google" id="ProtNLM"/>
    </source>
</evidence>
<feature type="compositionally biased region" description="Polar residues" evidence="1">
    <location>
        <begin position="428"/>
        <end position="440"/>
    </location>
</feature>
<feature type="compositionally biased region" description="Basic and acidic residues" evidence="1">
    <location>
        <begin position="475"/>
        <end position="488"/>
    </location>
</feature>
<gene>
    <name evidence="2" type="ORF">QQZ08_012508</name>
</gene>
<sequence>MEPRRLRSRPLPATAPVPAQVPRATRSTRRTATPSVAASEPKPANTAPAQASQSAEAARPNLIARRGARIPAPDRAASIISITTVPPLGDDDTDIDEEDRASEAPYEGHAVSGVVDQAEATRYAIMEHSLPDLVHTTEDLMKRLEHADYDDPVFRGLVRVKKGAFVGARENFEESKTSPFIDWAQALELCATEESTVAAATAIVRANMVTALDEVLNLKAGQQLDPFPLLERLNSWFPSLFVVSKEIFEHPQLTLDVRTWYLIEVLRGQKSEPKYRQIIADVFCEHADNIPFPQRFTSGPFKTLGETTDESLEELCSDRISRIIPFIKKDKRTYGVEQLQQLFPFQRLLDDLETWLRRTYAMLGESIGRGRSNSEHESNRFVDAEEEIDDSQADAASESQPIVRAGTGEEQPSLFSGKASVSYLNGQQRNTHMAPPSNQRQDPHHPEAPRDYPEHSNAELLGSPPPPSNQGQDVHPPEAPRDYPEHSNAELLGSPMPPSSSLLGQGTANGPDKKPNYLDLFRPETVKKQEKKEDEEEEEDDPFETDTRPLNKGKRAAISSSMPPPPRPKRPRFESSQPVPATSSASTNSWTRSEPLSSAPTDNDFEALKKAKLAVTQKARLLVAPAPRRIAWSNHDSAVLLQLIRERHAAWAAIENNDNDQFEHPRNQQAYRDKARNMKVDYLLTDAILPPCFDLVVLSRKEINRLISIGKNPYRRESDINPEGEAVNTEYDGGLLGSSQEE</sequence>
<feature type="region of interest" description="Disordered" evidence="1">
    <location>
        <begin position="83"/>
        <end position="106"/>
    </location>
</feature>
<feature type="compositionally biased region" description="Low complexity" evidence="1">
    <location>
        <begin position="21"/>
        <end position="39"/>
    </location>
</feature>
<dbReference type="EMBL" id="JAZAVK010000278">
    <property type="protein sequence ID" value="KAK7414763.1"/>
    <property type="molecule type" value="Genomic_DNA"/>
</dbReference>
<reference evidence="2 3" key="1">
    <citation type="journal article" date="2025" name="Microbiol. Resour. Announc.">
        <title>Draft genome sequences for Neonectria magnoliae and Neonectria punicea, canker pathogens of Liriodendron tulipifera and Acer saccharum in West Virginia.</title>
        <authorList>
            <person name="Petronek H.M."/>
            <person name="Kasson M.T."/>
            <person name="Metheny A.M."/>
            <person name="Stauder C.M."/>
            <person name="Lovett B."/>
            <person name="Lynch S.C."/>
            <person name="Garnas J.R."/>
            <person name="Kasson L.R."/>
            <person name="Stajich J.E."/>
        </authorList>
    </citation>
    <scope>NUCLEOTIDE SEQUENCE [LARGE SCALE GENOMIC DNA]</scope>
    <source>
        <strain evidence="2 3">NRRL 64651</strain>
    </source>
</reference>
<feature type="region of interest" description="Disordered" evidence="1">
    <location>
        <begin position="717"/>
        <end position="742"/>
    </location>
</feature>
<keyword evidence="3" id="KW-1185">Reference proteome</keyword>
<feature type="compositionally biased region" description="Polar residues" evidence="1">
    <location>
        <begin position="574"/>
        <end position="601"/>
    </location>
</feature>
<feature type="compositionally biased region" description="Basic and acidic residues" evidence="1">
    <location>
        <begin position="511"/>
        <end position="532"/>
    </location>
</feature>
<name>A0ABR1H116_9HYPO</name>
<evidence type="ECO:0000256" key="1">
    <source>
        <dbReference type="SAM" id="MobiDB-lite"/>
    </source>
</evidence>
<comment type="caution">
    <text evidence="2">The sequence shown here is derived from an EMBL/GenBank/DDBJ whole genome shotgun (WGS) entry which is preliminary data.</text>
</comment>
<dbReference type="Proteomes" id="UP001498421">
    <property type="component" value="Unassembled WGS sequence"/>
</dbReference>
<feature type="compositionally biased region" description="Acidic residues" evidence="1">
    <location>
        <begin position="89"/>
        <end position="100"/>
    </location>
</feature>
<feature type="region of interest" description="Disordered" evidence="1">
    <location>
        <begin position="428"/>
        <end position="603"/>
    </location>
</feature>
<feature type="compositionally biased region" description="Low complexity" evidence="1">
    <location>
        <begin position="491"/>
        <end position="506"/>
    </location>
</feature>
<protein>
    <recommendedName>
        <fullName evidence="4">Myb-like domain-containing protein</fullName>
    </recommendedName>
</protein>
<organism evidence="2 3">
    <name type="scientific">Neonectria magnoliae</name>
    <dbReference type="NCBI Taxonomy" id="2732573"/>
    <lineage>
        <taxon>Eukaryota</taxon>
        <taxon>Fungi</taxon>
        <taxon>Dikarya</taxon>
        <taxon>Ascomycota</taxon>
        <taxon>Pezizomycotina</taxon>
        <taxon>Sordariomycetes</taxon>
        <taxon>Hypocreomycetidae</taxon>
        <taxon>Hypocreales</taxon>
        <taxon>Nectriaceae</taxon>
        <taxon>Neonectria</taxon>
    </lineage>
</organism>
<feature type="compositionally biased region" description="Basic and acidic residues" evidence="1">
    <location>
        <begin position="441"/>
        <end position="457"/>
    </location>
</feature>